<reference evidence="2" key="1">
    <citation type="submission" date="2021-03" db="EMBL/GenBank/DDBJ databases">
        <authorList>
            <person name="Sun Q."/>
        </authorList>
    </citation>
    <scope>NUCLEOTIDE SEQUENCE</scope>
    <source>
        <strain evidence="2">CCM 8862</strain>
    </source>
</reference>
<sequence>MTAQTRWIDDGPYSFAFNGLGGVMCRDNKTEQLFTDIPEDARGLPVYRSMVKAAAAVNEIQNPDAALSTLPPEVNRTIRVWMTGDAPQTAGWLRSRWQDPLWREALENLVVQAGGKKGFLTGFEGEKILLTRRKGRVRSIRVADGDPVVLFHPLQLKKCRTWADARDKLGLVQRFRQLDRPVFHQPESIAAMERKLAAHAGGRWYRHGPDSRLDALCAAEGMTIDGTSITAAYPTENGEVVYHIDCAEQSRGEMTTMWFYFTDGDGQAVGEIPHPVYSESLRTAMILKEKADEKVQAVRF</sequence>
<evidence type="ECO:0000313" key="3">
    <source>
        <dbReference type="Proteomes" id="UP000664332"/>
    </source>
</evidence>
<dbReference type="AlphaFoldDB" id="A0A939E0N1"/>
<evidence type="ECO:0000313" key="2">
    <source>
        <dbReference type="EMBL" id="MBN9643561.1"/>
    </source>
</evidence>
<dbReference type="EMBL" id="JAFLEQ010000003">
    <property type="protein sequence ID" value="MBN9643561.1"/>
    <property type="molecule type" value="Genomic_DNA"/>
</dbReference>
<accession>A0A939E0N1</accession>
<proteinExistence type="predicted"/>
<organism evidence="2 3">
    <name type="scientific">Corynebacterium mendelii</name>
    <dbReference type="NCBI Taxonomy" id="2765362"/>
    <lineage>
        <taxon>Bacteria</taxon>
        <taxon>Bacillati</taxon>
        <taxon>Actinomycetota</taxon>
        <taxon>Actinomycetes</taxon>
        <taxon>Mycobacteriales</taxon>
        <taxon>Corynebacteriaceae</taxon>
        <taxon>Corynebacterium</taxon>
    </lineage>
</organism>
<keyword evidence="3" id="KW-1185">Reference proteome</keyword>
<feature type="domain" description="DUF4132" evidence="1">
    <location>
        <begin position="58"/>
        <end position="193"/>
    </location>
</feature>
<name>A0A939E0N1_9CORY</name>
<gene>
    <name evidence="2" type="ORF">JZY06_02800</name>
</gene>
<dbReference type="InterPro" id="IPR025406">
    <property type="entry name" value="DUF4132"/>
</dbReference>
<dbReference type="Proteomes" id="UP000664332">
    <property type="component" value="Unassembled WGS sequence"/>
</dbReference>
<evidence type="ECO:0000259" key="1">
    <source>
        <dbReference type="Pfam" id="PF13569"/>
    </source>
</evidence>
<comment type="caution">
    <text evidence="2">The sequence shown here is derived from an EMBL/GenBank/DDBJ whole genome shotgun (WGS) entry which is preliminary data.</text>
</comment>
<dbReference type="RefSeq" id="WP_207118253.1">
    <property type="nucleotide sequence ID" value="NZ_JAFLEQ010000003.1"/>
</dbReference>
<dbReference type="Pfam" id="PF13569">
    <property type="entry name" value="DUF4132"/>
    <property type="match status" value="1"/>
</dbReference>
<protein>
    <submittedName>
        <fullName evidence="2">DUF4132 domain-containing protein</fullName>
    </submittedName>
</protein>